<feature type="transmembrane region" description="Helical" evidence="2">
    <location>
        <begin position="182"/>
        <end position="201"/>
    </location>
</feature>
<dbReference type="RefSeq" id="WP_209976985.1">
    <property type="nucleotide sequence ID" value="NZ_JAGGLB010000031.1"/>
</dbReference>
<dbReference type="EMBL" id="JAGGLB010000031">
    <property type="protein sequence ID" value="MBP1995172.1"/>
    <property type="molecule type" value="Genomic_DNA"/>
</dbReference>
<name>A0ABS4J5Q2_9BACL</name>
<feature type="transmembrane region" description="Helical" evidence="2">
    <location>
        <begin position="12"/>
        <end position="33"/>
    </location>
</feature>
<evidence type="ECO:0000256" key="1">
    <source>
        <dbReference type="SAM" id="MobiDB-lite"/>
    </source>
</evidence>
<feature type="transmembrane region" description="Helical" evidence="2">
    <location>
        <begin position="287"/>
        <end position="305"/>
    </location>
</feature>
<evidence type="ECO:0000256" key="2">
    <source>
        <dbReference type="SAM" id="Phobius"/>
    </source>
</evidence>
<dbReference type="PANTHER" id="PTHR37305:SF1">
    <property type="entry name" value="MEMBRANE PROTEIN"/>
    <property type="match status" value="1"/>
</dbReference>
<dbReference type="Proteomes" id="UP001519287">
    <property type="component" value="Unassembled WGS sequence"/>
</dbReference>
<proteinExistence type="predicted"/>
<feature type="region of interest" description="Disordered" evidence="1">
    <location>
        <begin position="123"/>
        <end position="145"/>
    </location>
</feature>
<feature type="transmembrane region" description="Helical" evidence="2">
    <location>
        <begin position="222"/>
        <end position="252"/>
    </location>
</feature>
<comment type="caution">
    <text evidence="3">The sequence shown here is derived from an EMBL/GenBank/DDBJ whole genome shotgun (WGS) entry which is preliminary data.</text>
</comment>
<accession>A0ABS4J5Q2</accession>
<organism evidence="3 4">
    <name type="scientific">Paenibacillus eucommiae</name>
    <dbReference type="NCBI Taxonomy" id="1355755"/>
    <lineage>
        <taxon>Bacteria</taxon>
        <taxon>Bacillati</taxon>
        <taxon>Bacillota</taxon>
        <taxon>Bacilli</taxon>
        <taxon>Bacillales</taxon>
        <taxon>Paenibacillaceae</taxon>
        <taxon>Paenibacillus</taxon>
    </lineage>
</organism>
<protein>
    <recommendedName>
        <fullName evidence="5">ABC transporter permease</fullName>
    </recommendedName>
</protein>
<keyword evidence="2" id="KW-1133">Transmembrane helix</keyword>
<keyword evidence="2" id="KW-0472">Membrane</keyword>
<keyword evidence="2" id="KW-0812">Transmembrane</keyword>
<gene>
    <name evidence="3" type="ORF">J2Z66_006814</name>
</gene>
<feature type="transmembrane region" description="Helical" evidence="2">
    <location>
        <begin position="373"/>
        <end position="393"/>
    </location>
</feature>
<keyword evidence="4" id="KW-1185">Reference proteome</keyword>
<dbReference type="PANTHER" id="PTHR37305">
    <property type="entry name" value="INTEGRAL MEMBRANE PROTEIN-RELATED"/>
    <property type="match status" value="1"/>
</dbReference>
<evidence type="ECO:0000313" key="3">
    <source>
        <dbReference type="EMBL" id="MBP1995172.1"/>
    </source>
</evidence>
<reference evidence="3 4" key="1">
    <citation type="submission" date="2021-03" db="EMBL/GenBank/DDBJ databases">
        <title>Genomic Encyclopedia of Type Strains, Phase IV (KMG-IV): sequencing the most valuable type-strain genomes for metagenomic binning, comparative biology and taxonomic classification.</title>
        <authorList>
            <person name="Goeker M."/>
        </authorList>
    </citation>
    <scope>NUCLEOTIDE SEQUENCE [LARGE SCALE GENOMIC DNA]</scope>
    <source>
        <strain evidence="3 4">DSM 26048</strain>
    </source>
</reference>
<evidence type="ECO:0000313" key="4">
    <source>
        <dbReference type="Proteomes" id="UP001519287"/>
    </source>
</evidence>
<feature type="transmembrane region" description="Helical" evidence="2">
    <location>
        <begin position="264"/>
        <end position="282"/>
    </location>
</feature>
<evidence type="ECO:0008006" key="5">
    <source>
        <dbReference type="Google" id="ProtNLM"/>
    </source>
</evidence>
<feature type="transmembrane region" description="Helical" evidence="2">
    <location>
        <begin position="311"/>
        <end position="331"/>
    </location>
</feature>
<sequence>MRLIKLELYKIFSQKVIYIAFIVFASLYGMHFFGDIKQERDIKAMRAAYEQYGGDLTEEKMVWANQVWEVYLQEVERAKKEEKKGPLSDSQLIAQSQVAMDIRNALEQKANYLQQMQWLEEQSQGKSGQGMHEQETHGQSDNSEYSRKAALTELHAKAAVGYPNYILYQPGWNHILRFMNEIGYFFAAALTIVGLSGTFSREYASHMDHLLFSSRHGRRKMVLSKIAAAAIYCVVIVLAYSCIAFVLNAYYYGLGGWNANVVNLYNLFAGTSFNGPIWLFYLRQLSYAILGCTALGLFVMLVSSWTRSSIIPAFISGIVFMLPIVVIFVQIPSELLTILILQVFRYMEFIQLESLNTFMTYNFFGIPLLYEHALLYIMLVLLCLSAWLILFSIRRRQVT</sequence>